<dbReference type="STRING" id="529505.SAMN05421761_1225"/>
<dbReference type="AlphaFoldDB" id="A0A1N7PWN3"/>
<organism evidence="1 2">
    <name type="scientific">Belliella pelovolcani</name>
    <dbReference type="NCBI Taxonomy" id="529505"/>
    <lineage>
        <taxon>Bacteria</taxon>
        <taxon>Pseudomonadati</taxon>
        <taxon>Bacteroidota</taxon>
        <taxon>Cytophagia</taxon>
        <taxon>Cytophagales</taxon>
        <taxon>Cyclobacteriaceae</taxon>
        <taxon>Belliella</taxon>
    </lineage>
</organism>
<protein>
    <submittedName>
        <fullName evidence="1">6-bladed beta-propeller protein</fullName>
    </submittedName>
</protein>
<keyword evidence="2" id="KW-1185">Reference proteome</keyword>
<evidence type="ECO:0000313" key="1">
    <source>
        <dbReference type="EMBL" id="SIT15001.1"/>
    </source>
</evidence>
<sequence length="407" mass="47273">MMNVYYKRISRAIIGLSLALCMGCTSQDQSEEVNEKDGVITIKVDLESVKDGKLTDFFEPEIEYLLLQEGDNPEAQIGEIAKLVGYNDMIFIFDWWIGKSVQIFDRQGNFLSRIRNYGEGPEKYLELADIDIAQDTIYLLAYPQKIMKFDLDGNFLSEFKIEVTGRTFHYDSTTSTFFVYNGTRSDYLVNTIDHHGKIIGSHFPLNQNIYNGIMSDKYNFFKEDDGLYFTKSYLDTLYKYDNGVFKPRLIFDYGELKMDHQKMLEKEKSMDSREFFDYFRANSGLSFSPFGFSNSRYLMTRLSYSEKGYTSVFDKKNKAHQLINFNLINDIDGSFDFYPPVHQLEGTEVAIAFRGTSLYNKAVEKKQTMSDEDWKAYQAGKGKDFIEAAFYGKETENYVLMILKTKK</sequence>
<gene>
    <name evidence="1" type="ORF">SAMN05421761_1225</name>
</gene>
<accession>A0A1N7PWN3</accession>
<reference evidence="2" key="1">
    <citation type="submission" date="2017-01" db="EMBL/GenBank/DDBJ databases">
        <authorList>
            <person name="Varghese N."/>
            <person name="Submissions S."/>
        </authorList>
    </citation>
    <scope>NUCLEOTIDE SEQUENCE [LARGE SCALE GENOMIC DNA]</scope>
    <source>
        <strain evidence="2">DSM 46698</strain>
    </source>
</reference>
<dbReference type="Proteomes" id="UP000186026">
    <property type="component" value="Unassembled WGS sequence"/>
</dbReference>
<dbReference type="Pfam" id="PF17170">
    <property type="entry name" value="DUF5128"/>
    <property type="match status" value="1"/>
</dbReference>
<proteinExistence type="predicted"/>
<dbReference type="Gene3D" id="2.120.10.30">
    <property type="entry name" value="TolB, C-terminal domain"/>
    <property type="match status" value="1"/>
</dbReference>
<dbReference type="RefSeq" id="WP_076502940.1">
    <property type="nucleotide sequence ID" value="NZ_FTOP01000022.1"/>
</dbReference>
<dbReference type="InterPro" id="IPR011042">
    <property type="entry name" value="6-blade_b-propeller_TolB-like"/>
</dbReference>
<evidence type="ECO:0000313" key="2">
    <source>
        <dbReference type="Proteomes" id="UP000186026"/>
    </source>
</evidence>
<name>A0A1N7PWN3_9BACT</name>
<dbReference type="EMBL" id="FTOP01000022">
    <property type="protein sequence ID" value="SIT15001.1"/>
    <property type="molecule type" value="Genomic_DNA"/>
</dbReference>
<dbReference type="OrthoDB" id="818842at2"/>